<reference evidence="2" key="1">
    <citation type="journal article" date="2019" name="Int. J. Syst. Evol. Microbiol.">
        <title>The Global Catalogue of Microorganisms (GCM) 10K type strain sequencing project: providing services to taxonomists for standard genome sequencing and annotation.</title>
        <authorList>
            <consortium name="The Broad Institute Genomics Platform"/>
            <consortium name="The Broad Institute Genome Sequencing Center for Infectious Disease"/>
            <person name="Wu L."/>
            <person name="Ma J."/>
        </authorList>
    </citation>
    <scope>NUCLEOTIDE SEQUENCE [LARGE SCALE GENOMIC DNA]</scope>
    <source>
        <strain evidence="2">KCTC 42424</strain>
    </source>
</reference>
<accession>A0ABV7VU31</accession>
<name>A0ABV7VU31_9GAMM</name>
<evidence type="ECO:0000313" key="1">
    <source>
        <dbReference type="EMBL" id="MFC3681056.1"/>
    </source>
</evidence>
<comment type="caution">
    <text evidence="1">The sequence shown here is derived from an EMBL/GenBank/DDBJ whole genome shotgun (WGS) entry which is preliminary data.</text>
</comment>
<gene>
    <name evidence="1" type="ORF">ACFOMG_13195</name>
</gene>
<dbReference type="EMBL" id="JBHRYB010000013">
    <property type="protein sequence ID" value="MFC3681056.1"/>
    <property type="molecule type" value="Genomic_DNA"/>
</dbReference>
<dbReference type="RefSeq" id="WP_376867225.1">
    <property type="nucleotide sequence ID" value="NZ_JBHRYB010000013.1"/>
</dbReference>
<proteinExistence type="predicted"/>
<dbReference type="Proteomes" id="UP001595722">
    <property type="component" value="Unassembled WGS sequence"/>
</dbReference>
<sequence>MALDTTELNTIKTLQQALTTFPQTDYERNENIRLLQQASPWFSRISELMQATGLERNSVADRLQYDLRSTVFYAVKDLLQYETRDSRRLLDDLFDGMPALSLADYEISLVCQAHQGWFIPLLRQQLLDIVSQATNRSRISYQLYLTYPDLKKLATDLPELASELLPLIFTGQWGIGYRAAVARQLYDQQLAAAALQPAVNIWQALEAMALDDQVLQDEAAHGAVIEWTQHQVQARLGSERGPEIQQLEPFLQQQALAFPDSRLAAFVSNKWQGSDWKEQRLVCHNGWKFLLRRWPYYDACNIWIDGGEVRRDEVVASYPQQQQWLCEQLEALAAGQWHVSWVINFHFYGEAALQQLLQRIEALGVAERQTEGCHSKHKMP</sequence>
<evidence type="ECO:0000313" key="2">
    <source>
        <dbReference type="Proteomes" id="UP001595722"/>
    </source>
</evidence>
<organism evidence="1 2">
    <name type="scientific">Bacterioplanoides pacificum</name>
    <dbReference type="NCBI Taxonomy" id="1171596"/>
    <lineage>
        <taxon>Bacteria</taxon>
        <taxon>Pseudomonadati</taxon>
        <taxon>Pseudomonadota</taxon>
        <taxon>Gammaproteobacteria</taxon>
        <taxon>Oceanospirillales</taxon>
        <taxon>Oceanospirillaceae</taxon>
        <taxon>Bacterioplanoides</taxon>
    </lineage>
</organism>
<keyword evidence="2" id="KW-1185">Reference proteome</keyword>
<protein>
    <submittedName>
        <fullName evidence="1">Uncharacterized protein</fullName>
    </submittedName>
</protein>